<dbReference type="InterPro" id="IPR003439">
    <property type="entry name" value="ABC_transporter-like_ATP-bd"/>
</dbReference>
<dbReference type="GO" id="GO:0015658">
    <property type="term" value="F:branched-chain amino acid transmembrane transporter activity"/>
    <property type="evidence" value="ECO:0007669"/>
    <property type="project" value="InterPro"/>
</dbReference>
<comment type="caution">
    <text evidence="12">The sequence shown here is derived from an EMBL/GenBank/DDBJ whole genome shotgun (WGS) entry which is preliminary data.</text>
</comment>
<organism evidence="12 13">
    <name type="scientific">Caballeronia glathei</name>
    <dbReference type="NCBI Taxonomy" id="60547"/>
    <lineage>
        <taxon>Bacteria</taxon>
        <taxon>Pseudomonadati</taxon>
        <taxon>Pseudomonadota</taxon>
        <taxon>Betaproteobacteria</taxon>
        <taxon>Burkholderiales</taxon>
        <taxon>Burkholderiaceae</taxon>
        <taxon>Caballeronia</taxon>
    </lineage>
</organism>
<dbReference type="PANTHER" id="PTHR45772:SF2">
    <property type="entry name" value="ABC TRANSPORTER ATP-BINDING PROTEIN"/>
    <property type="match status" value="1"/>
</dbReference>
<name>A0A069PI97_9BURK</name>
<dbReference type="CDD" id="cd06581">
    <property type="entry name" value="TM_PBP1_LivM_like"/>
    <property type="match status" value="1"/>
</dbReference>
<evidence type="ECO:0000256" key="5">
    <source>
        <dbReference type="ARBA" id="ARBA00022692"/>
    </source>
</evidence>
<protein>
    <submittedName>
        <fullName evidence="12">Branched-chain amino acid ABC transporter substrate-binding protein</fullName>
    </submittedName>
</protein>
<sequence>MRASAASPWRRALLAGGVALVLLAVCSVVLPTFLVNNLIRAFLYAAVALTVDLLWGYTGILTFGQSAFFGIGAYAAGLIFTHAGFSLPLATGALVAGIGAAWLVSRAVGWLAFYHGASPLYASVVTLVLPIVLVQGIYSGGEFTGSSSGLSGFDSFDIPLEAWFFIAGAFLICLAVTAWMFVRSDAGRLLVAIRENEARCEYLGIDVSRYKARLMDTCAVIAAFAGFLFACVQMVVAPEYAGFVFGTELVIWVALGGRGSLIGPIAGTMLIDVGSAYLSGNLPYVWTLLVGVAFVVVIVAMPRGLAPVVAIGARRALPRRRRADAEPVVFAVAKAREHGGAEEARPALSIRGVQKHFGSLKVLDGISFDARAGELLSLIGPNGAGKSTLMRCIADGAERSAGSVEIGGTDIRTLAPYDCVALGIGRKFQTATVFESLTVAEALRIARHRVAPPSKWQRSPVLELPQPALDVLRLTGLDRMPGRECRYLSHGQKQALELAMVLALEPRTVLLDEPTAGLTKQERTQIGEIFVALSSRYRMCLLLVEHDLEFVQQISSRIIVLHQGRIVMDGGVDEVVNSELVRSVYAGESHAAAGTQEEGRA</sequence>
<keyword evidence="9 10" id="KW-0472">Membrane</keyword>
<keyword evidence="2" id="KW-0813">Transport</keyword>
<evidence type="ECO:0000256" key="4">
    <source>
        <dbReference type="ARBA" id="ARBA00022519"/>
    </source>
</evidence>
<dbReference type="SUPFAM" id="SSF52540">
    <property type="entry name" value="P-loop containing nucleoside triphosphate hydrolases"/>
    <property type="match status" value="1"/>
</dbReference>
<feature type="domain" description="ABC transporter" evidence="11">
    <location>
        <begin position="348"/>
        <end position="588"/>
    </location>
</feature>
<dbReference type="AlphaFoldDB" id="A0A069PI97"/>
<dbReference type="InterPro" id="IPR027417">
    <property type="entry name" value="P-loop_NTPase"/>
</dbReference>
<keyword evidence="4" id="KW-0997">Cell inner membrane</keyword>
<evidence type="ECO:0000256" key="3">
    <source>
        <dbReference type="ARBA" id="ARBA00022475"/>
    </source>
</evidence>
<dbReference type="STRING" id="60547.GCA_000751215_03850"/>
<proteinExistence type="predicted"/>
<dbReference type="Gene3D" id="3.40.50.300">
    <property type="entry name" value="P-loop containing nucleotide triphosphate hydrolases"/>
    <property type="match status" value="1"/>
</dbReference>
<feature type="transmembrane region" description="Helical" evidence="10">
    <location>
        <begin position="218"/>
        <end position="237"/>
    </location>
</feature>
<feature type="transmembrane region" description="Helical" evidence="10">
    <location>
        <begin position="67"/>
        <end position="87"/>
    </location>
</feature>
<dbReference type="Proteomes" id="UP000027466">
    <property type="component" value="Unassembled WGS sequence"/>
</dbReference>
<dbReference type="InterPro" id="IPR051120">
    <property type="entry name" value="ABC_AA/LPS_Transport"/>
</dbReference>
<evidence type="ECO:0000256" key="8">
    <source>
        <dbReference type="ARBA" id="ARBA00022989"/>
    </source>
</evidence>
<keyword evidence="5 10" id="KW-0812">Transmembrane</keyword>
<keyword evidence="6" id="KW-0547">Nucleotide-binding</keyword>
<feature type="transmembrane region" description="Helical" evidence="10">
    <location>
        <begin position="249"/>
        <end position="271"/>
    </location>
</feature>
<feature type="transmembrane region" description="Helical" evidence="10">
    <location>
        <begin position="12"/>
        <end position="35"/>
    </location>
</feature>
<gene>
    <name evidence="12" type="ORF">BG61_25625</name>
</gene>
<dbReference type="PROSITE" id="PS00211">
    <property type="entry name" value="ABC_TRANSPORTER_1"/>
    <property type="match status" value="1"/>
</dbReference>
<keyword evidence="13" id="KW-1185">Reference proteome</keyword>
<evidence type="ECO:0000256" key="9">
    <source>
        <dbReference type="ARBA" id="ARBA00023136"/>
    </source>
</evidence>
<reference evidence="12 13" key="1">
    <citation type="submission" date="2014-03" db="EMBL/GenBank/DDBJ databases">
        <title>Draft Genome Sequences of Four Burkholderia Strains.</title>
        <authorList>
            <person name="Liu X.Y."/>
            <person name="Li C.X."/>
            <person name="Xu J.H."/>
        </authorList>
    </citation>
    <scope>NUCLEOTIDE SEQUENCE [LARGE SCALE GENOMIC DNA]</scope>
    <source>
        <strain evidence="12 13">DSM 50014</strain>
    </source>
</reference>
<evidence type="ECO:0000256" key="10">
    <source>
        <dbReference type="SAM" id="Phobius"/>
    </source>
</evidence>
<dbReference type="GO" id="GO:0005886">
    <property type="term" value="C:plasma membrane"/>
    <property type="evidence" value="ECO:0007669"/>
    <property type="project" value="UniProtKB-SubCell"/>
</dbReference>
<dbReference type="EMBL" id="JFHC01000040">
    <property type="protein sequence ID" value="KDR40458.1"/>
    <property type="molecule type" value="Genomic_DNA"/>
</dbReference>
<dbReference type="InterPro" id="IPR003593">
    <property type="entry name" value="AAA+_ATPase"/>
</dbReference>
<evidence type="ECO:0000256" key="1">
    <source>
        <dbReference type="ARBA" id="ARBA00004651"/>
    </source>
</evidence>
<dbReference type="InterPro" id="IPR001851">
    <property type="entry name" value="ABC_transp_permease"/>
</dbReference>
<evidence type="ECO:0000313" key="13">
    <source>
        <dbReference type="Proteomes" id="UP000027466"/>
    </source>
</evidence>
<comment type="subcellular location">
    <subcellularLocation>
        <location evidence="1">Cell membrane</location>
        <topology evidence="1">Multi-pass membrane protein</topology>
    </subcellularLocation>
</comment>
<dbReference type="Pfam" id="PF02653">
    <property type="entry name" value="BPD_transp_2"/>
    <property type="match status" value="1"/>
</dbReference>
<keyword evidence="7" id="KW-0067">ATP-binding</keyword>
<dbReference type="PROSITE" id="PS50893">
    <property type="entry name" value="ABC_TRANSPORTER_2"/>
    <property type="match status" value="1"/>
</dbReference>
<accession>A0A069PI97</accession>
<feature type="transmembrane region" description="Helical" evidence="10">
    <location>
        <begin position="283"/>
        <end position="301"/>
    </location>
</feature>
<keyword evidence="8 10" id="KW-1133">Transmembrane helix</keyword>
<dbReference type="SMART" id="SM00382">
    <property type="entry name" value="AAA"/>
    <property type="match status" value="1"/>
</dbReference>
<dbReference type="GO" id="GO:0016887">
    <property type="term" value="F:ATP hydrolysis activity"/>
    <property type="evidence" value="ECO:0007669"/>
    <property type="project" value="InterPro"/>
</dbReference>
<feature type="transmembrane region" description="Helical" evidence="10">
    <location>
        <begin position="93"/>
        <end position="113"/>
    </location>
</feature>
<feature type="transmembrane region" description="Helical" evidence="10">
    <location>
        <begin position="162"/>
        <end position="182"/>
    </location>
</feature>
<dbReference type="Pfam" id="PF00005">
    <property type="entry name" value="ABC_tran"/>
    <property type="match status" value="1"/>
</dbReference>
<evidence type="ECO:0000256" key="6">
    <source>
        <dbReference type="ARBA" id="ARBA00022741"/>
    </source>
</evidence>
<evidence type="ECO:0000313" key="12">
    <source>
        <dbReference type="EMBL" id="KDR40458.1"/>
    </source>
</evidence>
<feature type="transmembrane region" description="Helical" evidence="10">
    <location>
        <begin position="120"/>
        <end position="138"/>
    </location>
</feature>
<dbReference type="InterPro" id="IPR017871">
    <property type="entry name" value="ABC_transporter-like_CS"/>
</dbReference>
<keyword evidence="3" id="KW-1003">Cell membrane</keyword>
<evidence type="ECO:0000256" key="7">
    <source>
        <dbReference type="ARBA" id="ARBA00022840"/>
    </source>
</evidence>
<dbReference type="InterPro" id="IPR043428">
    <property type="entry name" value="LivM-like"/>
</dbReference>
<feature type="transmembrane region" description="Helical" evidence="10">
    <location>
        <begin position="41"/>
        <end position="60"/>
    </location>
</feature>
<dbReference type="PANTHER" id="PTHR45772">
    <property type="entry name" value="CONSERVED COMPONENT OF ABC TRANSPORTER FOR NATURAL AMINO ACIDS-RELATED"/>
    <property type="match status" value="1"/>
</dbReference>
<evidence type="ECO:0000256" key="2">
    <source>
        <dbReference type="ARBA" id="ARBA00022448"/>
    </source>
</evidence>
<evidence type="ECO:0000259" key="11">
    <source>
        <dbReference type="PROSITE" id="PS50893"/>
    </source>
</evidence>
<dbReference type="GO" id="GO:0005524">
    <property type="term" value="F:ATP binding"/>
    <property type="evidence" value="ECO:0007669"/>
    <property type="project" value="UniProtKB-KW"/>
</dbReference>